<accession>A0ABW2D9G8</accession>
<dbReference type="InterPro" id="IPR058712">
    <property type="entry name" value="SRA_ScoMcrA"/>
</dbReference>
<organism evidence="2 3">
    <name type="scientific">Glycomyces mayteni</name>
    <dbReference type="NCBI Taxonomy" id="543887"/>
    <lineage>
        <taxon>Bacteria</taxon>
        <taxon>Bacillati</taxon>
        <taxon>Actinomycetota</taxon>
        <taxon>Actinomycetes</taxon>
        <taxon>Glycomycetales</taxon>
        <taxon>Glycomycetaceae</taxon>
        <taxon>Glycomyces</taxon>
    </lineage>
</organism>
<comment type="caution">
    <text evidence="2">The sequence shown here is derived from an EMBL/GenBank/DDBJ whole genome shotgun (WGS) entry which is preliminary data.</text>
</comment>
<dbReference type="Proteomes" id="UP001596470">
    <property type="component" value="Unassembled WGS sequence"/>
</dbReference>
<gene>
    <name evidence="2" type="ORF">ACFQS3_17325</name>
</gene>
<keyword evidence="3" id="KW-1185">Reference proteome</keyword>
<name>A0ABW2D9G8_9ACTN</name>
<proteinExistence type="predicted"/>
<evidence type="ECO:0000313" key="3">
    <source>
        <dbReference type="Proteomes" id="UP001596470"/>
    </source>
</evidence>
<evidence type="ECO:0000313" key="2">
    <source>
        <dbReference type="EMBL" id="MFC6958965.1"/>
    </source>
</evidence>
<sequence>MTEDNKLAPGQTFTRIELSKIFGGALYSGIVPSNTTPNVLLYSDASKGEANGYFDSFAIEDDHGPLFHYTGEGRTGPQKMTNGNKAILNHVKDGRALHLFWAVGKLKGSDTRLHQYVGQFEIDPVKPYFTRTSPDKDGNSRTVIVFRLRAVNSIKKPSIDYMTVPVQATYTEVHDEPVHEIQDPATSRLIETERNSGITFVRNPSAEAVFERREGALVDRFKAFLESQSHEAKRWLVSPAGIRSGFQTDIFDVTDHVLYEAKGQADRNSIRMAIGQLLDYQRSIEPRPTLAVLLPEAPLEDLQQLLKEVGIGLVYEQGAAFIGWPASLT</sequence>
<protein>
    <recommendedName>
        <fullName evidence="1">ScoMcrA-like SRA domain-containing protein</fullName>
    </recommendedName>
</protein>
<dbReference type="Pfam" id="PF26348">
    <property type="entry name" value="SRA_ScoMcrA"/>
    <property type="match status" value="1"/>
</dbReference>
<dbReference type="RefSeq" id="WP_382350804.1">
    <property type="nucleotide sequence ID" value="NZ_JBHMBP010000003.1"/>
</dbReference>
<evidence type="ECO:0000259" key="1">
    <source>
        <dbReference type="Pfam" id="PF26348"/>
    </source>
</evidence>
<reference evidence="3" key="1">
    <citation type="journal article" date="2019" name="Int. J. Syst. Evol. Microbiol.">
        <title>The Global Catalogue of Microorganisms (GCM) 10K type strain sequencing project: providing services to taxonomists for standard genome sequencing and annotation.</title>
        <authorList>
            <consortium name="The Broad Institute Genomics Platform"/>
            <consortium name="The Broad Institute Genome Sequencing Center for Infectious Disease"/>
            <person name="Wu L."/>
            <person name="Ma J."/>
        </authorList>
    </citation>
    <scope>NUCLEOTIDE SEQUENCE [LARGE SCALE GENOMIC DNA]</scope>
    <source>
        <strain evidence="3">KACC 12634</strain>
    </source>
</reference>
<feature type="domain" description="ScoMcrA-like SRA" evidence="1">
    <location>
        <begin position="11"/>
        <end position="156"/>
    </location>
</feature>
<dbReference type="EMBL" id="JBHSYS010000003">
    <property type="protein sequence ID" value="MFC6958965.1"/>
    <property type="molecule type" value="Genomic_DNA"/>
</dbReference>